<feature type="non-terminal residue" evidence="1">
    <location>
        <position position="1"/>
    </location>
</feature>
<comment type="caution">
    <text evidence="1">The sequence shown here is derived from an EMBL/GenBank/DDBJ whole genome shotgun (WGS) entry which is preliminary data.</text>
</comment>
<sequence length="68" mass="8146">SKSTFNFNDKNAQVYDDNNKYGIEYYSLSLYEKLSSKNYKLDKHLATYKLRLHVSDNEYLLKNQSQKK</sequence>
<gene>
    <name evidence="1" type="ORF">FCALED_LOCUS14701</name>
</gene>
<keyword evidence="2" id="KW-1185">Reference proteome</keyword>
<proteinExistence type="predicted"/>
<accession>A0A9N9IA63</accession>
<protein>
    <submittedName>
        <fullName evidence="1">10339_t:CDS:1</fullName>
    </submittedName>
</protein>
<dbReference type="Proteomes" id="UP000789570">
    <property type="component" value="Unassembled WGS sequence"/>
</dbReference>
<name>A0A9N9IA63_9GLOM</name>
<reference evidence="1" key="1">
    <citation type="submission" date="2021-06" db="EMBL/GenBank/DDBJ databases">
        <authorList>
            <person name="Kallberg Y."/>
            <person name="Tangrot J."/>
            <person name="Rosling A."/>
        </authorList>
    </citation>
    <scope>NUCLEOTIDE SEQUENCE</scope>
    <source>
        <strain evidence="1">UK204</strain>
    </source>
</reference>
<dbReference type="AlphaFoldDB" id="A0A9N9IA63"/>
<evidence type="ECO:0000313" key="2">
    <source>
        <dbReference type="Proteomes" id="UP000789570"/>
    </source>
</evidence>
<dbReference type="EMBL" id="CAJVPQ010011293">
    <property type="protein sequence ID" value="CAG8726509.1"/>
    <property type="molecule type" value="Genomic_DNA"/>
</dbReference>
<organism evidence="1 2">
    <name type="scientific">Funneliformis caledonium</name>
    <dbReference type="NCBI Taxonomy" id="1117310"/>
    <lineage>
        <taxon>Eukaryota</taxon>
        <taxon>Fungi</taxon>
        <taxon>Fungi incertae sedis</taxon>
        <taxon>Mucoromycota</taxon>
        <taxon>Glomeromycotina</taxon>
        <taxon>Glomeromycetes</taxon>
        <taxon>Glomerales</taxon>
        <taxon>Glomeraceae</taxon>
        <taxon>Funneliformis</taxon>
    </lineage>
</organism>
<evidence type="ECO:0000313" key="1">
    <source>
        <dbReference type="EMBL" id="CAG8726509.1"/>
    </source>
</evidence>